<dbReference type="Proteomes" id="UP001604277">
    <property type="component" value="Unassembled WGS sequence"/>
</dbReference>
<dbReference type="PANTHER" id="PTHR43382:SF2">
    <property type="entry name" value="BIFUNCTIONAL GLUTAMATE_PROLINE--TRNA LIGASE"/>
    <property type="match status" value="1"/>
</dbReference>
<comment type="caution">
    <text evidence="1">The sequence shown here is derived from an EMBL/GenBank/DDBJ whole genome shotgun (WGS) entry which is preliminary data.</text>
</comment>
<accession>A0ABD1RLP9</accession>
<dbReference type="AlphaFoldDB" id="A0ABD1RLP9"/>
<evidence type="ECO:0000313" key="2">
    <source>
        <dbReference type="Proteomes" id="UP001604277"/>
    </source>
</evidence>
<name>A0ABD1RLP9_9LAMI</name>
<gene>
    <name evidence="1" type="ORF">Fot_42625</name>
</gene>
<protein>
    <submittedName>
        <fullName evidence="1">Prolyl-tRNA synthetase</fullName>
    </submittedName>
</protein>
<keyword evidence="2" id="KW-1185">Reference proteome</keyword>
<sequence>MGKRKFRREIKVDQGQRDLPLRLNHWCNVVRWEFSNPTPFIRSFQGALSFISFVLFRKGGLGSLAIMGIQFFQIVNCFPNLLLGSVCSLYHLFHWKSPYG</sequence>
<dbReference type="InterPro" id="IPR045864">
    <property type="entry name" value="aa-tRNA-synth_II/BPL/LPL"/>
</dbReference>
<dbReference type="EMBL" id="JBFOLJ010000012">
    <property type="protein sequence ID" value="KAL2489333.1"/>
    <property type="molecule type" value="Genomic_DNA"/>
</dbReference>
<dbReference type="SUPFAM" id="SSF55681">
    <property type="entry name" value="Class II aaRS and biotin synthetases"/>
    <property type="match status" value="1"/>
</dbReference>
<proteinExistence type="predicted"/>
<dbReference type="InterPro" id="IPR004499">
    <property type="entry name" value="Pro-tRNA-ligase_IIa_arc-type"/>
</dbReference>
<evidence type="ECO:0000313" key="1">
    <source>
        <dbReference type="EMBL" id="KAL2489333.1"/>
    </source>
</evidence>
<organism evidence="1 2">
    <name type="scientific">Forsythia ovata</name>
    <dbReference type="NCBI Taxonomy" id="205694"/>
    <lineage>
        <taxon>Eukaryota</taxon>
        <taxon>Viridiplantae</taxon>
        <taxon>Streptophyta</taxon>
        <taxon>Embryophyta</taxon>
        <taxon>Tracheophyta</taxon>
        <taxon>Spermatophyta</taxon>
        <taxon>Magnoliopsida</taxon>
        <taxon>eudicotyledons</taxon>
        <taxon>Gunneridae</taxon>
        <taxon>Pentapetalae</taxon>
        <taxon>asterids</taxon>
        <taxon>lamiids</taxon>
        <taxon>Lamiales</taxon>
        <taxon>Oleaceae</taxon>
        <taxon>Forsythieae</taxon>
        <taxon>Forsythia</taxon>
    </lineage>
</organism>
<dbReference type="Gene3D" id="3.30.930.10">
    <property type="entry name" value="Bira Bifunctional Protein, Domain 2"/>
    <property type="match status" value="1"/>
</dbReference>
<dbReference type="PANTHER" id="PTHR43382">
    <property type="entry name" value="PROLYL-TRNA SYNTHETASE"/>
    <property type="match status" value="1"/>
</dbReference>
<reference evidence="2" key="1">
    <citation type="submission" date="2024-07" db="EMBL/GenBank/DDBJ databases">
        <title>Two chromosome-level genome assemblies of Korean endemic species Abeliophyllum distichum and Forsythia ovata (Oleaceae).</title>
        <authorList>
            <person name="Jang H."/>
        </authorList>
    </citation>
    <scope>NUCLEOTIDE SEQUENCE [LARGE SCALE GENOMIC DNA]</scope>
</reference>